<evidence type="ECO:0000256" key="1">
    <source>
        <dbReference type="SAM" id="SignalP"/>
    </source>
</evidence>
<dbReference type="PANTHER" id="PTHR10612:SF34">
    <property type="entry name" value="APOLIPOPROTEIN D"/>
    <property type="match status" value="1"/>
</dbReference>
<evidence type="ECO:0000313" key="2">
    <source>
        <dbReference type="EMBL" id="GMI34679.1"/>
    </source>
</evidence>
<dbReference type="Proteomes" id="UP001165060">
    <property type="component" value="Unassembled WGS sequence"/>
</dbReference>
<organism evidence="2 3">
    <name type="scientific">Tetraparma gracilis</name>
    <dbReference type="NCBI Taxonomy" id="2962635"/>
    <lineage>
        <taxon>Eukaryota</taxon>
        <taxon>Sar</taxon>
        <taxon>Stramenopiles</taxon>
        <taxon>Ochrophyta</taxon>
        <taxon>Bolidophyceae</taxon>
        <taxon>Parmales</taxon>
        <taxon>Triparmaceae</taxon>
        <taxon>Tetraparma</taxon>
    </lineage>
</organism>
<sequence length="317" mass="33952">MKFAASVIALATSAAACPGSDSFIHAKCSLSGKYDFSFETNASGGCDVSACSESQVMSVLDYSTNYCNLHSLYCNSADGCPTTGTDLTYRETFNSCKQHDASACTPNSASSFLSDVVAPATAAATGALRGSVKGDECKTVTTAPNFDLEAYITGRWYIQQQAETAYLPKEQNWCVYAEYERMDKKSFWGYEVQVHNYAQEEDGTPHDSGDKICAASADDSDAAKLEVSLCLLPKLTAGPYWVLEYNEAEGYALVSGGQPTIDTGDGCKSGSGTNNSGLWVFTRGQERDDALVEKVRGLAKDQGFDLSVLRDVDQSAC</sequence>
<accession>A0ABQ6MXI6</accession>
<comment type="caution">
    <text evidence="2">The sequence shown here is derived from an EMBL/GenBank/DDBJ whole genome shotgun (WGS) entry which is preliminary data.</text>
</comment>
<protein>
    <submittedName>
        <fullName evidence="2">Uncharacterized protein</fullName>
    </submittedName>
</protein>
<feature type="signal peptide" evidence="1">
    <location>
        <begin position="1"/>
        <end position="16"/>
    </location>
</feature>
<dbReference type="SUPFAM" id="SSF50814">
    <property type="entry name" value="Lipocalins"/>
    <property type="match status" value="1"/>
</dbReference>
<evidence type="ECO:0000313" key="3">
    <source>
        <dbReference type="Proteomes" id="UP001165060"/>
    </source>
</evidence>
<keyword evidence="3" id="KW-1185">Reference proteome</keyword>
<dbReference type="PANTHER" id="PTHR10612">
    <property type="entry name" value="APOLIPOPROTEIN D"/>
    <property type="match status" value="1"/>
</dbReference>
<dbReference type="InterPro" id="IPR012674">
    <property type="entry name" value="Calycin"/>
</dbReference>
<dbReference type="PROSITE" id="PS51257">
    <property type="entry name" value="PROKAR_LIPOPROTEIN"/>
    <property type="match status" value="1"/>
</dbReference>
<proteinExistence type="predicted"/>
<gene>
    <name evidence="2" type="ORF">TeGR_g6076</name>
</gene>
<dbReference type="Gene3D" id="2.40.128.20">
    <property type="match status" value="1"/>
</dbReference>
<feature type="chain" id="PRO_5045713984" evidence="1">
    <location>
        <begin position="17"/>
        <end position="317"/>
    </location>
</feature>
<keyword evidence="1" id="KW-0732">Signal</keyword>
<reference evidence="2 3" key="1">
    <citation type="journal article" date="2023" name="Commun. Biol.">
        <title>Genome analysis of Parmales, the sister group of diatoms, reveals the evolutionary specialization of diatoms from phago-mixotrophs to photoautotrophs.</title>
        <authorList>
            <person name="Ban H."/>
            <person name="Sato S."/>
            <person name="Yoshikawa S."/>
            <person name="Yamada K."/>
            <person name="Nakamura Y."/>
            <person name="Ichinomiya M."/>
            <person name="Sato N."/>
            <person name="Blanc-Mathieu R."/>
            <person name="Endo H."/>
            <person name="Kuwata A."/>
            <person name="Ogata H."/>
        </authorList>
    </citation>
    <scope>NUCLEOTIDE SEQUENCE [LARGE SCALE GENOMIC DNA]</scope>
</reference>
<name>A0ABQ6MXI6_9STRA</name>
<dbReference type="EMBL" id="BRYB01001836">
    <property type="protein sequence ID" value="GMI34679.1"/>
    <property type="molecule type" value="Genomic_DNA"/>
</dbReference>